<organism evidence="1 2">
    <name type="scientific">Candidatus Andersenbacteria bacterium RIFCSPHIGHO2_12_FULL_45_11b</name>
    <dbReference type="NCBI Taxonomy" id="1797282"/>
    <lineage>
        <taxon>Bacteria</taxon>
        <taxon>Candidatus Anderseniibacteriota</taxon>
    </lineage>
</organism>
<protein>
    <recommendedName>
        <fullName evidence="3">GrpB family protein</fullName>
    </recommendedName>
</protein>
<comment type="caution">
    <text evidence="1">The sequence shown here is derived from an EMBL/GenBank/DDBJ whole genome shotgun (WGS) entry which is preliminary data.</text>
</comment>
<gene>
    <name evidence="1" type="ORF">A3E36_04415</name>
</gene>
<reference evidence="1 2" key="1">
    <citation type="journal article" date="2016" name="Nat. Commun.">
        <title>Thousands of microbial genomes shed light on interconnected biogeochemical processes in an aquifer system.</title>
        <authorList>
            <person name="Anantharaman K."/>
            <person name="Brown C.T."/>
            <person name="Hug L.A."/>
            <person name="Sharon I."/>
            <person name="Castelle C.J."/>
            <person name="Probst A.J."/>
            <person name="Thomas B.C."/>
            <person name="Singh A."/>
            <person name="Wilkins M.J."/>
            <person name="Karaoz U."/>
            <person name="Brodie E.L."/>
            <person name="Williams K.H."/>
            <person name="Hubbard S.S."/>
            <person name="Banfield J.F."/>
        </authorList>
    </citation>
    <scope>NUCLEOTIDE SEQUENCE [LARGE SCALE GENOMIC DNA]</scope>
</reference>
<dbReference type="Proteomes" id="UP000177941">
    <property type="component" value="Unassembled WGS sequence"/>
</dbReference>
<dbReference type="InterPro" id="IPR043519">
    <property type="entry name" value="NT_sf"/>
</dbReference>
<dbReference type="InterPro" id="IPR007344">
    <property type="entry name" value="GrpB/CoaE"/>
</dbReference>
<dbReference type="EMBL" id="MHHS01000031">
    <property type="protein sequence ID" value="OGY36644.1"/>
    <property type="molecule type" value="Genomic_DNA"/>
</dbReference>
<evidence type="ECO:0000313" key="1">
    <source>
        <dbReference type="EMBL" id="OGY36644.1"/>
    </source>
</evidence>
<dbReference type="AlphaFoldDB" id="A0A1G1X9M5"/>
<sequence length="171" mass="19663">MPKDYSNRKYSIIAYDPNWPAQYEIYAEELKNIFGSNALEVNHVGSTAVPEMAGKPTIDVVIFVSDIAIADSLTGKMQTAGFIALGEYVKPGARLFIQEIDNARICNVHVFEQDDLKGAEMLKIRDYFRAHPNKVKEYSDLKLRLYTEYPTDYGSYRKHKDEWMQRLVDTL</sequence>
<dbReference type="PANTHER" id="PTHR34822:SF1">
    <property type="entry name" value="GRPB FAMILY PROTEIN"/>
    <property type="match status" value="1"/>
</dbReference>
<evidence type="ECO:0008006" key="3">
    <source>
        <dbReference type="Google" id="ProtNLM"/>
    </source>
</evidence>
<evidence type="ECO:0000313" key="2">
    <source>
        <dbReference type="Proteomes" id="UP000177941"/>
    </source>
</evidence>
<dbReference type="Pfam" id="PF04229">
    <property type="entry name" value="GrpB"/>
    <property type="match status" value="1"/>
</dbReference>
<accession>A0A1G1X9M5</accession>
<proteinExistence type="predicted"/>
<dbReference type="SUPFAM" id="SSF81301">
    <property type="entry name" value="Nucleotidyltransferase"/>
    <property type="match status" value="1"/>
</dbReference>
<name>A0A1G1X9M5_9BACT</name>
<dbReference type="PANTHER" id="PTHR34822">
    <property type="entry name" value="GRPB DOMAIN PROTEIN (AFU_ORTHOLOGUE AFUA_1G01530)"/>
    <property type="match status" value="1"/>
</dbReference>
<dbReference type="Gene3D" id="3.30.460.10">
    <property type="entry name" value="Beta Polymerase, domain 2"/>
    <property type="match status" value="1"/>
</dbReference>